<sequence length="84" mass="9032">MGYWERMLDEEYANREEGDSGVGDYVDVINLANDLSMEETTPDMGNLIIVDVDGSSTGSAEVPPVGNVDVKINDVRDTCTGNCG</sequence>
<evidence type="ECO:0000313" key="1">
    <source>
        <dbReference type="EMBL" id="KAG2307397.1"/>
    </source>
</evidence>
<dbReference type="EMBL" id="JAAMPC010000006">
    <property type="protein sequence ID" value="KAG2307397.1"/>
    <property type="molecule type" value="Genomic_DNA"/>
</dbReference>
<comment type="caution">
    <text evidence="1">The sequence shown here is derived from an EMBL/GenBank/DDBJ whole genome shotgun (WGS) entry which is preliminary data.</text>
</comment>
<dbReference type="Proteomes" id="UP000886595">
    <property type="component" value="Unassembled WGS sequence"/>
</dbReference>
<name>A0A8X7V9K0_BRACI</name>
<evidence type="ECO:0000313" key="2">
    <source>
        <dbReference type="Proteomes" id="UP000886595"/>
    </source>
</evidence>
<protein>
    <submittedName>
        <fullName evidence="1">Uncharacterized protein</fullName>
    </submittedName>
</protein>
<dbReference type="AlphaFoldDB" id="A0A8X7V9K0"/>
<proteinExistence type="predicted"/>
<reference evidence="1 2" key="1">
    <citation type="submission" date="2020-02" db="EMBL/GenBank/DDBJ databases">
        <authorList>
            <person name="Ma Q."/>
            <person name="Huang Y."/>
            <person name="Song X."/>
            <person name="Pei D."/>
        </authorList>
    </citation>
    <scope>NUCLEOTIDE SEQUENCE [LARGE SCALE GENOMIC DNA]</scope>
    <source>
        <strain evidence="1">Sxm20200214</strain>
        <tissue evidence="1">Leaf</tissue>
    </source>
</reference>
<keyword evidence="2" id="KW-1185">Reference proteome</keyword>
<gene>
    <name evidence="1" type="ORF">Bca52824_027145</name>
</gene>
<organism evidence="1 2">
    <name type="scientific">Brassica carinata</name>
    <name type="common">Ethiopian mustard</name>
    <name type="synonym">Abyssinian cabbage</name>
    <dbReference type="NCBI Taxonomy" id="52824"/>
    <lineage>
        <taxon>Eukaryota</taxon>
        <taxon>Viridiplantae</taxon>
        <taxon>Streptophyta</taxon>
        <taxon>Embryophyta</taxon>
        <taxon>Tracheophyta</taxon>
        <taxon>Spermatophyta</taxon>
        <taxon>Magnoliopsida</taxon>
        <taxon>eudicotyledons</taxon>
        <taxon>Gunneridae</taxon>
        <taxon>Pentapetalae</taxon>
        <taxon>rosids</taxon>
        <taxon>malvids</taxon>
        <taxon>Brassicales</taxon>
        <taxon>Brassicaceae</taxon>
        <taxon>Brassiceae</taxon>
        <taxon>Brassica</taxon>
    </lineage>
</organism>
<accession>A0A8X7V9K0</accession>